<dbReference type="InParanoid" id="A0A2P5I2C5"/>
<protein>
    <submittedName>
        <fullName evidence="2">Uncharacterized protein</fullName>
    </submittedName>
</protein>
<accession>A0A2P5I2C5</accession>
<comment type="caution">
    <text evidence="2">The sequence shown here is derived from an EMBL/GenBank/DDBJ whole genome shotgun (WGS) entry which is preliminary data.</text>
</comment>
<keyword evidence="3" id="KW-1185">Reference proteome</keyword>
<evidence type="ECO:0000256" key="1">
    <source>
        <dbReference type="SAM" id="MobiDB-lite"/>
    </source>
</evidence>
<evidence type="ECO:0000313" key="2">
    <source>
        <dbReference type="EMBL" id="POS76659.1"/>
    </source>
</evidence>
<evidence type="ECO:0000313" key="3">
    <source>
        <dbReference type="Proteomes" id="UP000094444"/>
    </source>
</evidence>
<reference evidence="2" key="1">
    <citation type="submission" date="2017-09" db="EMBL/GenBank/DDBJ databases">
        <title>Polyketide synthases of a Diaporthe helianthi virulent isolate.</title>
        <authorList>
            <person name="Baroncelli R."/>
        </authorList>
    </citation>
    <scope>NUCLEOTIDE SEQUENCE [LARGE SCALE GENOMIC DNA]</scope>
    <source>
        <strain evidence="2">7/96</strain>
    </source>
</reference>
<dbReference type="AlphaFoldDB" id="A0A2P5I2C5"/>
<gene>
    <name evidence="2" type="ORF">DHEL01_v204947</name>
</gene>
<dbReference type="EMBL" id="MAVT02000346">
    <property type="protein sequence ID" value="POS76659.1"/>
    <property type="molecule type" value="Genomic_DNA"/>
</dbReference>
<sequence>MTRLDLGATDGEQLFLDKDSVGGHWPQHPLGSLAPKPAALGSIHSTMQKSAEIRRSTRPRDLTVAVAANATELALDSLHSLIAISVEVRPGGTPHLPLRRKLGGLEEGSPRPTPTNPRTGCGRGAAGRPSHRCSVVSTMQVIAFRSGPPADIVPVQYDPTGLGIASLVSVPSIPLSDEVSA</sequence>
<dbReference type="Proteomes" id="UP000094444">
    <property type="component" value="Unassembled WGS sequence"/>
</dbReference>
<organism evidence="2 3">
    <name type="scientific">Diaporthe helianthi</name>
    <dbReference type="NCBI Taxonomy" id="158607"/>
    <lineage>
        <taxon>Eukaryota</taxon>
        <taxon>Fungi</taxon>
        <taxon>Dikarya</taxon>
        <taxon>Ascomycota</taxon>
        <taxon>Pezizomycotina</taxon>
        <taxon>Sordariomycetes</taxon>
        <taxon>Sordariomycetidae</taxon>
        <taxon>Diaporthales</taxon>
        <taxon>Diaporthaceae</taxon>
        <taxon>Diaporthe</taxon>
    </lineage>
</organism>
<feature type="region of interest" description="Disordered" evidence="1">
    <location>
        <begin position="95"/>
        <end position="129"/>
    </location>
</feature>
<name>A0A2P5I2C5_DIAHE</name>
<proteinExistence type="predicted"/>